<organism evidence="3 4">
    <name type="scientific">Pelobates cultripes</name>
    <name type="common">Western spadefoot toad</name>
    <dbReference type="NCBI Taxonomy" id="61616"/>
    <lineage>
        <taxon>Eukaryota</taxon>
        <taxon>Metazoa</taxon>
        <taxon>Chordata</taxon>
        <taxon>Craniata</taxon>
        <taxon>Vertebrata</taxon>
        <taxon>Euteleostomi</taxon>
        <taxon>Amphibia</taxon>
        <taxon>Batrachia</taxon>
        <taxon>Anura</taxon>
        <taxon>Pelobatoidea</taxon>
        <taxon>Pelobatidae</taxon>
        <taxon>Pelobates</taxon>
    </lineage>
</organism>
<name>A0AAD1R558_PELCU</name>
<dbReference type="EMBL" id="OW240912">
    <property type="protein sequence ID" value="CAH2223952.1"/>
    <property type="molecule type" value="Genomic_DNA"/>
</dbReference>
<dbReference type="PANTHER" id="PTHR48195">
    <property type="entry name" value="FRIEND VIRUS SUSCEPTIBILITY PROTEIN 1"/>
    <property type="match status" value="1"/>
</dbReference>
<evidence type="ECO:0000256" key="2">
    <source>
        <dbReference type="SAM" id="MobiDB-lite"/>
    </source>
</evidence>
<dbReference type="Proteomes" id="UP001295444">
    <property type="component" value="Chromosome 01"/>
</dbReference>
<dbReference type="PANTHER" id="PTHR48195:SF1">
    <property type="entry name" value="RIKEN CDNA 2410002F23 GENE"/>
    <property type="match status" value="1"/>
</dbReference>
<sequence>MFGRKEKSKSKTCVPTEIPGWTEPPYCILGSELREHGLAESWDDKLKDVEPLDVVRTLEGVPVKTGDDVSLGRRSWILASAYRQIHKKLEKEKLLNRKLEQQLLELDGKKLILECHQKLLQDKLDHYQRIAEKAAIRVAQVKYRKRKGKVNKGKVASALSVATVEWDPETWDGDIWDSTDSEDNDEYQVEELSPQAPIRAQPVNRRRRTTEYGPDHRPVRGRNGEMLPLLDEGGEQMIGPDGEPLVITEPVPRVREKAVMEDFTQAEVEDILQRFRQRNGESDLAWMVRLFDHGANGISLDATDIIRFLTLTKDPMVSKVFRHYFDGRGQEPANMLQIIASGMMEKYPTEADMPRNDKTWYTLRDGIEKVKEEAMRSSLGFVAEMGNYLDTRLTAGIRATILKTAPPAYKAVMMTLLLSLMDQPLSHLVDRMRELQDMGVWDKPDNEGKRSNETPRKSLPQNQGQSGQGGQGSQNRISRKEMFQALLKAGIKKEEIDGKDTQVLWRMYKQKVLSARKVDRDRKNDKKTPKEGREEGMPKWDDFKKLYPWEEIAAMVASKVQNVVPLTPPIGTEGEDSE</sequence>
<evidence type="ECO:0000256" key="1">
    <source>
        <dbReference type="SAM" id="Coils"/>
    </source>
</evidence>
<feature type="region of interest" description="Disordered" evidence="2">
    <location>
        <begin position="204"/>
        <end position="223"/>
    </location>
</feature>
<feature type="region of interest" description="Disordered" evidence="2">
    <location>
        <begin position="439"/>
        <end position="476"/>
    </location>
</feature>
<feature type="compositionally biased region" description="Basic and acidic residues" evidence="2">
    <location>
        <begin position="209"/>
        <end position="218"/>
    </location>
</feature>
<keyword evidence="1" id="KW-0175">Coiled coil</keyword>
<keyword evidence="4" id="KW-1185">Reference proteome</keyword>
<dbReference type="InterPro" id="IPR053270">
    <property type="entry name" value="Fv1_restriction_factor"/>
</dbReference>
<gene>
    <name evidence="3" type="ORF">PECUL_23A042680</name>
</gene>
<feature type="region of interest" description="Disordered" evidence="2">
    <location>
        <begin position="516"/>
        <end position="540"/>
    </location>
</feature>
<evidence type="ECO:0000313" key="3">
    <source>
        <dbReference type="EMBL" id="CAH2223952.1"/>
    </source>
</evidence>
<dbReference type="GO" id="GO:0005794">
    <property type="term" value="C:Golgi apparatus"/>
    <property type="evidence" value="ECO:0007669"/>
    <property type="project" value="TreeGrafter"/>
</dbReference>
<dbReference type="GO" id="GO:0009615">
    <property type="term" value="P:response to virus"/>
    <property type="evidence" value="ECO:0007669"/>
    <property type="project" value="TreeGrafter"/>
</dbReference>
<dbReference type="AlphaFoldDB" id="A0AAD1R558"/>
<feature type="compositionally biased region" description="Basic and acidic residues" evidence="2">
    <location>
        <begin position="439"/>
        <end position="456"/>
    </location>
</feature>
<accession>A0AAD1R558</accession>
<proteinExistence type="predicted"/>
<feature type="coiled-coil region" evidence="1">
    <location>
        <begin position="82"/>
        <end position="109"/>
    </location>
</feature>
<evidence type="ECO:0000313" key="4">
    <source>
        <dbReference type="Proteomes" id="UP001295444"/>
    </source>
</evidence>
<reference evidence="3" key="1">
    <citation type="submission" date="2022-03" db="EMBL/GenBank/DDBJ databases">
        <authorList>
            <person name="Alioto T."/>
            <person name="Alioto T."/>
            <person name="Gomez Garrido J."/>
        </authorList>
    </citation>
    <scope>NUCLEOTIDE SEQUENCE</scope>
</reference>
<protein>
    <submittedName>
        <fullName evidence="3">Uncharacterized protein</fullName>
    </submittedName>
</protein>